<evidence type="ECO:0000256" key="3">
    <source>
        <dbReference type="ARBA" id="ARBA00022827"/>
    </source>
</evidence>
<dbReference type="EMBL" id="MTYH01000024">
    <property type="protein sequence ID" value="PNP45605.1"/>
    <property type="molecule type" value="Genomic_DNA"/>
</dbReference>
<evidence type="ECO:0000313" key="7">
    <source>
        <dbReference type="EMBL" id="PNP45605.1"/>
    </source>
</evidence>
<evidence type="ECO:0000256" key="4">
    <source>
        <dbReference type="ARBA" id="ARBA00023002"/>
    </source>
</evidence>
<keyword evidence="3" id="KW-0274">FAD</keyword>
<reference evidence="7 8" key="1">
    <citation type="submission" date="2017-02" db="EMBL/GenBank/DDBJ databases">
        <title>Genomes of Trichoderma spp. with biocontrol activity.</title>
        <authorList>
            <person name="Gardiner D."/>
            <person name="Kazan K."/>
            <person name="Vos C."/>
            <person name="Harvey P."/>
        </authorList>
    </citation>
    <scope>NUCLEOTIDE SEQUENCE [LARGE SCALE GENOMIC DNA]</scope>
    <source>
        <strain evidence="7 8">A5MH</strain>
    </source>
</reference>
<protein>
    <recommendedName>
        <fullName evidence="6">FAD-binding PCMH-type domain-containing protein</fullName>
    </recommendedName>
</protein>
<proteinExistence type="inferred from homology"/>
<keyword evidence="4" id="KW-0560">Oxidoreductase</keyword>
<dbReference type="GO" id="GO:0071949">
    <property type="term" value="F:FAD binding"/>
    <property type="evidence" value="ECO:0007669"/>
    <property type="project" value="InterPro"/>
</dbReference>
<evidence type="ECO:0000256" key="1">
    <source>
        <dbReference type="ARBA" id="ARBA00005466"/>
    </source>
</evidence>
<keyword evidence="2" id="KW-0285">Flavoprotein</keyword>
<dbReference type="InterPro" id="IPR050416">
    <property type="entry name" value="FAD-linked_Oxidoreductase"/>
</dbReference>
<dbReference type="GO" id="GO:0016491">
    <property type="term" value="F:oxidoreductase activity"/>
    <property type="evidence" value="ECO:0007669"/>
    <property type="project" value="UniProtKB-KW"/>
</dbReference>
<dbReference type="InterPro" id="IPR036318">
    <property type="entry name" value="FAD-bd_PCMH-like_sf"/>
</dbReference>
<comment type="caution">
    <text evidence="7">The sequence shown here is derived from an EMBL/GenBank/DDBJ whole genome shotgun (WGS) entry which is preliminary data.</text>
</comment>
<comment type="similarity">
    <text evidence="1">Belongs to the oxygen-dependent FAD-linked oxidoreductase family.</text>
</comment>
<sequence length="252" mass="27121">MLSKFGSLLASGLMLFPFTVSSSPVVPHHLRAADFSQTVTPAQVQTDLGKFLSKGTQIFGPSSPSFANIEVVIEVTQEADVAKIVHYCYQNSIDFLTYNRGHGLTNTLAKFQGTQINLSQLTGITMQPDKKSALFQGGVYADIVSDVLWDLGYIATTGSGGCVGLLGPGLGGGFGRYQGQYGLISDKIISLSIVLADDTIVVVNTSSHGDLFWAMKGAGHNFGIVTSANIKIHPKVVNTWHYHNYVWFTRTA</sequence>
<evidence type="ECO:0000313" key="8">
    <source>
        <dbReference type="Proteomes" id="UP000236546"/>
    </source>
</evidence>
<dbReference type="SUPFAM" id="SSF56176">
    <property type="entry name" value="FAD-binding/transporter-associated domain-like"/>
    <property type="match status" value="1"/>
</dbReference>
<feature type="domain" description="FAD-binding PCMH-type" evidence="6">
    <location>
        <begin position="59"/>
        <end position="235"/>
    </location>
</feature>
<dbReference type="OrthoDB" id="415825at2759"/>
<dbReference type="PROSITE" id="PS51387">
    <property type="entry name" value="FAD_PCMH"/>
    <property type="match status" value="1"/>
</dbReference>
<feature type="chain" id="PRO_5014325060" description="FAD-binding PCMH-type domain-containing protein" evidence="5">
    <location>
        <begin position="23"/>
        <end position="252"/>
    </location>
</feature>
<evidence type="ECO:0000256" key="5">
    <source>
        <dbReference type="SAM" id="SignalP"/>
    </source>
</evidence>
<keyword evidence="5" id="KW-0732">Signal</keyword>
<dbReference type="Gene3D" id="3.30.465.10">
    <property type="match status" value="1"/>
</dbReference>
<evidence type="ECO:0000256" key="2">
    <source>
        <dbReference type="ARBA" id="ARBA00022630"/>
    </source>
</evidence>
<evidence type="ECO:0000259" key="6">
    <source>
        <dbReference type="PROSITE" id="PS51387"/>
    </source>
</evidence>
<dbReference type="InterPro" id="IPR006094">
    <property type="entry name" value="Oxid_FAD_bind_N"/>
</dbReference>
<name>A0A2K0TJB6_9HYPO</name>
<accession>A0A2K0TJB6</accession>
<dbReference type="InterPro" id="IPR016169">
    <property type="entry name" value="FAD-bd_PCMH_sub2"/>
</dbReference>
<dbReference type="PANTHER" id="PTHR42973:SF8">
    <property type="entry name" value="FAD-BINDING PCMH-TYPE DOMAIN-CONTAINING PROTEIN"/>
    <property type="match status" value="1"/>
</dbReference>
<dbReference type="PANTHER" id="PTHR42973">
    <property type="entry name" value="BINDING OXIDOREDUCTASE, PUTATIVE (AFU_ORTHOLOGUE AFUA_1G17690)-RELATED"/>
    <property type="match status" value="1"/>
</dbReference>
<dbReference type="Pfam" id="PF01565">
    <property type="entry name" value="FAD_binding_4"/>
    <property type="match status" value="1"/>
</dbReference>
<dbReference type="Proteomes" id="UP000236546">
    <property type="component" value="Unassembled WGS sequence"/>
</dbReference>
<organism evidence="7 8">
    <name type="scientific">Trichoderma gamsii</name>
    <dbReference type="NCBI Taxonomy" id="398673"/>
    <lineage>
        <taxon>Eukaryota</taxon>
        <taxon>Fungi</taxon>
        <taxon>Dikarya</taxon>
        <taxon>Ascomycota</taxon>
        <taxon>Pezizomycotina</taxon>
        <taxon>Sordariomycetes</taxon>
        <taxon>Hypocreomycetidae</taxon>
        <taxon>Hypocreales</taxon>
        <taxon>Hypocreaceae</taxon>
        <taxon>Trichoderma</taxon>
    </lineage>
</organism>
<dbReference type="InterPro" id="IPR016166">
    <property type="entry name" value="FAD-bd_PCMH"/>
</dbReference>
<dbReference type="AlphaFoldDB" id="A0A2K0TJB6"/>
<feature type="signal peptide" evidence="5">
    <location>
        <begin position="1"/>
        <end position="22"/>
    </location>
</feature>
<gene>
    <name evidence="7" type="ORF">TGAMA5MH_02828</name>
</gene>